<dbReference type="Pfam" id="PF04773">
    <property type="entry name" value="FecR"/>
    <property type="match status" value="1"/>
</dbReference>
<keyword evidence="1" id="KW-0732">Signal</keyword>
<feature type="domain" description="FecR protein" evidence="2">
    <location>
        <begin position="52"/>
        <end position="154"/>
    </location>
</feature>
<name>G9EUM4_9GAMM</name>
<organism evidence="3 4">
    <name type="scientific">Legionella drancourtii LLAP12</name>
    <dbReference type="NCBI Taxonomy" id="658187"/>
    <lineage>
        <taxon>Bacteria</taxon>
        <taxon>Pseudomonadati</taxon>
        <taxon>Pseudomonadota</taxon>
        <taxon>Gammaproteobacteria</taxon>
        <taxon>Legionellales</taxon>
        <taxon>Legionellaceae</taxon>
        <taxon>Legionella</taxon>
    </lineage>
</organism>
<dbReference type="OrthoDB" id="5652983at2"/>
<dbReference type="PANTHER" id="PTHR38731:SF3">
    <property type="entry name" value="BLL6125 PROTEIN"/>
    <property type="match status" value="1"/>
</dbReference>
<protein>
    <recommendedName>
        <fullName evidence="2">FecR protein domain-containing protein</fullName>
    </recommendedName>
</protein>
<dbReference type="HOGENOM" id="CLU_1132489_0_0_6"/>
<evidence type="ECO:0000313" key="4">
    <source>
        <dbReference type="Proteomes" id="UP000002770"/>
    </source>
</evidence>
<dbReference type="PANTHER" id="PTHR38731">
    <property type="entry name" value="LIPL45-RELATED LIPOPROTEIN-RELATED"/>
    <property type="match status" value="1"/>
</dbReference>
<dbReference type="STRING" id="658187.LDG_9022"/>
<gene>
    <name evidence="3" type="ORF">LDG_9022</name>
</gene>
<accession>G9EUM4</accession>
<evidence type="ECO:0000256" key="1">
    <source>
        <dbReference type="SAM" id="SignalP"/>
    </source>
</evidence>
<feature type="chain" id="PRO_5003521418" description="FecR protein domain-containing protein" evidence="1">
    <location>
        <begin position="17"/>
        <end position="245"/>
    </location>
</feature>
<evidence type="ECO:0000259" key="2">
    <source>
        <dbReference type="Pfam" id="PF04773"/>
    </source>
</evidence>
<dbReference type="Proteomes" id="UP000002770">
    <property type="component" value="Unassembled WGS sequence"/>
</dbReference>
<keyword evidence="4" id="KW-1185">Reference proteome</keyword>
<sequence length="245" mass="26227">MKRWLFLILFVYHALAFSESAGKVLFTSKEVIAKRNNQQRVLTRGAEFFEGDTISTKGGAIAQLQYSNGTLVSLQPNSSYKIIAYNKAAAKGNSAYLSNGGLESATATSDNKKKSLLGTPLIALAIAGTKYRTAIFCNTIKCKKIAIQVTDGRVIVDNRYPLGPNEQQSSAIYNANTKQITYGPINWSAHGWVNSPSPQAGNNGPDFITPSTLTQVVNATITNTTTHTVTTTVLPIVGSGACPCC</sequence>
<evidence type="ECO:0000313" key="3">
    <source>
        <dbReference type="EMBL" id="EHL29024.1"/>
    </source>
</evidence>
<proteinExistence type="predicted"/>
<dbReference type="eggNOG" id="COG4254">
    <property type="taxonomic scope" value="Bacteria"/>
</dbReference>
<dbReference type="AlphaFoldDB" id="G9EUM4"/>
<dbReference type="InParanoid" id="G9EUM4"/>
<dbReference type="RefSeq" id="WP_006872878.1">
    <property type="nucleotide sequence ID" value="NZ_JH413850.1"/>
</dbReference>
<dbReference type="InterPro" id="IPR006860">
    <property type="entry name" value="FecR"/>
</dbReference>
<dbReference type="EMBL" id="JH413850">
    <property type="protein sequence ID" value="EHL29024.1"/>
    <property type="molecule type" value="Genomic_DNA"/>
</dbReference>
<feature type="signal peptide" evidence="1">
    <location>
        <begin position="1"/>
        <end position="16"/>
    </location>
</feature>
<reference evidence="3 4" key="1">
    <citation type="journal article" date="2011" name="BMC Genomics">
        <title>Insight into cross-talk between intra-amoebal pathogens.</title>
        <authorList>
            <person name="Gimenez G."/>
            <person name="Bertelli C."/>
            <person name="Moliner C."/>
            <person name="Robert C."/>
            <person name="Raoult D."/>
            <person name="Fournier P.E."/>
            <person name="Greub G."/>
        </authorList>
    </citation>
    <scope>NUCLEOTIDE SEQUENCE [LARGE SCALE GENOMIC DNA]</scope>
    <source>
        <strain evidence="3 4">LLAP12</strain>
    </source>
</reference>